<dbReference type="OrthoDB" id="70840at2"/>
<reference evidence="4 5" key="1">
    <citation type="submission" date="2014-12" db="EMBL/GenBank/DDBJ databases">
        <title>Genome sequencing of Arthrobacter phenanthrenivorans SWC37.</title>
        <authorList>
            <person name="Tan P.W."/>
            <person name="Chan K.-G."/>
        </authorList>
    </citation>
    <scope>NUCLEOTIDE SEQUENCE [LARGE SCALE GENOMIC DNA]</scope>
    <source>
        <strain evidence="4 5">SWC37</strain>
    </source>
</reference>
<evidence type="ECO:0000256" key="1">
    <source>
        <dbReference type="ARBA" id="ARBA00022679"/>
    </source>
</evidence>
<name>A0A0B4ENA7_PSEPS</name>
<feature type="domain" description="N-acetyltransferase" evidence="3">
    <location>
        <begin position="7"/>
        <end position="157"/>
    </location>
</feature>
<sequence length="167" mass="17801">MQTNPRLNIRQVSWSNPVGADLRRAQQAELDARFGRPDHEPGPPPSAADCAVFLVAYDKGSGQPVGCGGLRLLDSSTAEIKRLYVLPYTRGSGVASSILAALEAEAFRQGITRIKAEAGSAQPDGRNFYENSGFEAIPNFGPYAGVEHSYCYAKSINAHSAAQTAMA</sequence>
<dbReference type="InterPro" id="IPR050832">
    <property type="entry name" value="Bact_Acetyltransf"/>
</dbReference>
<evidence type="ECO:0000256" key="2">
    <source>
        <dbReference type="ARBA" id="ARBA00023315"/>
    </source>
</evidence>
<dbReference type="Proteomes" id="UP000031196">
    <property type="component" value="Unassembled WGS sequence"/>
</dbReference>
<dbReference type="EMBL" id="JWTB01000011">
    <property type="protein sequence ID" value="KIC68188.1"/>
    <property type="molecule type" value="Genomic_DNA"/>
</dbReference>
<evidence type="ECO:0000313" key="4">
    <source>
        <dbReference type="EMBL" id="KIC68188.1"/>
    </source>
</evidence>
<dbReference type="PANTHER" id="PTHR43877">
    <property type="entry name" value="AMINOALKYLPHOSPHONATE N-ACETYLTRANSFERASE-RELATED-RELATED"/>
    <property type="match status" value="1"/>
</dbReference>
<dbReference type="InterPro" id="IPR000182">
    <property type="entry name" value="GNAT_dom"/>
</dbReference>
<keyword evidence="1 4" id="KW-0808">Transferase</keyword>
<dbReference type="InterPro" id="IPR016181">
    <property type="entry name" value="Acyl_CoA_acyltransferase"/>
</dbReference>
<proteinExistence type="predicted"/>
<dbReference type="AlphaFoldDB" id="A0A0B4ENA7"/>
<dbReference type="GO" id="GO:0016747">
    <property type="term" value="F:acyltransferase activity, transferring groups other than amino-acyl groups"/>
    <property type="evidence" value="ECO:0007669"/>
    <property type="project" value="InterPro"/>
</dbReference>
<dbReference type="Pfam" id="PF00583">
    <property type="entry name" value="Acetyltransf_1"/>
    <property type="match status" value="1"/>
</dbReference>
<organism evidence="4 5">
    <name type="scientific">Pseudarthrobacter phenanthrenivorans</name>
    <name type="common">Arthrobacter phenanthrenivorans</name>
    <dbReference type="NCBI Taxonomy" id="361575"/>
    <lineage>
        <taxon>Bacteria</taxon>
        <taxon>Bacillati</taxon>
        <taxon>Actinomycetota</taxon>
        <taxon>Actinomycetes</taxon>
        <taxon>Micrococcales</taxon>
        <taxon>Micrococcaceae</taxon>
        <taxon>Pseudarthrobacter</taxon>
    </lineage>
</organism>
<dbReference type="PANTHER" id="PTHR43877:SF2">
    <property type="entry name" value="AMINOALKYLPHOSPHONATE N-ACETYLTRANSFERASE-RELATED"/>
    <property type="match status" value="1"/>
</dbReference>
<evidence type="ECO:0000259" key="3">
    <source>
        <dbReference type="PROSITE" id="PS51186"/>
    </source>
</evidence>
<dbReference type="CDD" id="cd04301">
    <property type="entry name" value="NAT_SF"/>
    <property type="match status" value="1"/>
</dbReference>
<keyword evidence="2" id="KW-0012">Acyltransferase</keyword>
<protein>
    <submittedName>
        <fullName evidence="4">GCN5 family acetyltransferase</fullName>
    </submittedName>
</protein>
<dbReference type="RefSeq" id="WP_043450822.1">
    <property type="nucleotide sequence ID" value="NZ_JBFBKS010000007.1"/>
</dbReference>
<dbReference type="PROSITE" id="PS51186">
    <property type="entry name" value="GNAT"/>
    <property type="match status" value="1"/>
</dbReference>
<accession>A0A0B4ENA7</accession>
<evidence type="ECO:0000313" key="5">
    <source>
        <dbReference type="Proteomes" id="UP000031196"/>
    </source>
</evidence>
<dbReference type="Gene3D" id="3.40.630.30">
    <property type="match status" value="1"/>
</dbReference>
<dbReference type="SUPFAM" id="SSF55729">
    <property type="entry name" value="Acyl-CoA N-acyltransferases (Nat)"/>
    <property type="match status" value="1"/>
</dbReference>
<comment type="caution">
    <text evidence="4">The sequence shown here is derived from an EMBL/GenBank/DDBJ whole genome shotgun (WGS) entry which is preliminary data.</text>
</comment>
<gene>
    <name evidence="4" type="ORF">RM50_05760</name>
</gene>